<dbReference type="GO" id="GO:0030182">
    <property type="term" value="P:neuron differentiation"/>
    <property type="evidence" value="ECO:0007669"/>
    <property type="project" value="TreeGrafter"/>
</dbReference>
<dbReference type="PROSITE" id="PS00027">
    <property type="entry name" value="HOMEOBOX_1"/>
    <property type="match status" value="1"/>
</dbReference>
<dbReference type="Pfam" id="PF00412">
    <property type="entry name" value="LIM"/>
    <property type="match status" value="2"/>
</dbReference>
<evidence type="ECO:0000259" key="13">
    <source>
        <dbReference type="PROSITE" id="PS50023"/>
    </source>
</evidence>
<comment type="subcellular location">
    <subcellularLocation>
        <location evidence="1 9 11">Nucleus</location>
    </subcellularLocation>
</comment>
<evidence type="ECO:0000313" key="15">
    <source>
        <dbReference type="EMBL" id="SSW96899.1"/>
    </source>
</evidence>
<dbReference type="PROSITE" id="PS50023">
    <property type="entry name" value="LIM_DOMAIN_2"/>
    <property type="match status" value="2"/>
</dbReference>
<keyword evidence="4 10" id="KW-0862">Zinc</keyword>
<dbReference type="PANTHER" id="PTHR24208">
    <property type="entry name" value="LIM/HOMEOBOX PROTEIN LHX"/>
    <property type="match status" value="1"/>
</dbReference>
<dbReference type="AlphaFoldDB" id="A0A336LHF9"/>
<dbReference type="FunFam" id="1.10.10.60:FF:000027">
    <property type="entry name" value="LIM/homeobox protein Lhx9"/>
    <property type="match status" value="1"/>
</dbReference>
<dbReference type="Gene3D" id="2.10.110.10">
    <property type="entry name" value="Cysteine Rich Protein"/>
    <property type="match status" value="2"/>
</dbReference>
<evidence type="ECO:0000256" key="1">
    <source>
        <dbReference type="ARBA" id="ARBA00004123"/>
    </source>
</evidence>
<dbReference type="EMBL" id="UFQS01000004">
    <property type="protein sequence ID" value="SSW96899.1"/>
    <property type="molecule type" value="Genomic_DNA"/>
</dbReference>
<reference evidence="16" key="2">
    <citation type="submission" date="2018-07" db="EMBL/GenBank/DDBJ databases">
        <authorList>
            <person name="Quirk P.G."/>
            <person name="Krulwich T.A."/>
        </authorList>
    </citation>
    <scope>NUCLEOTIDE SEQUENCE</scope>
</reference>
<sequence length="321" mass="36673">MTMIKEYTSPVNLTEVCCACEKPILDRFYLLAIDNVWHAHCLRCSVCSQSLDKDVSCYSRDGSIYCKHDYHRLFCTRCTRCDNVIQRDDLVMKAKKFVYHLDCFSCFYCETTFNSGDTVAVQESGRICCTNHFKKSQSPTTAIDYSETTQKGRPRKRKYNVPSIENVDTAKESYKFGIIQHDSTSSLNMYYEDSQSPRDGLSAASRAKRVRTSFKHHQLRTMKSYFAVNQNPDAKDLKQLAQKTGLSKRVLQVWFQNARAKYRRNVMRCDTGQKSNPGSFTYSPISSNTSIDNTGIQLGISNDTQSNSIDEMSTSSFTGMY</sequence>
<name>A0A336LHF9_CULSO</name>
<dbReference type="CDD" id="cd00086">
    <property type="entry name" value="homeodomain"/>
    <property type="match status" value="1"/>
</dbReference>
<evidence type="ECO:0000256" key="3">
    <source>
        <dbReference type="ARBA" id="ARBA00022737"/>
    </source>
</evidence>
<evidence type="ECO:0000256" key="12">
    <source>
        <dbReference type="SAM" id="MobiDB-lite"/>
    </source>
</evidence>
<keyword evidence="5 10" id="KW-0440">LIM domain</keyword>
<evidence type="ECO:0000256" key="10">
    <source>
        <dbReference type="PROSITE-ProRule" id="PRU00125"/>
    </source>
</evidence>
<keyword evidence="8 9" id="KW-0539">Nucleus</keyword>
<evidence type="ECO:0000256" key="5">
    <source>
        <dbReference type="ARBA" id="ARBA00023038"/>
    </source>
</evidence>
<feature type="DNA-binding region" description="Homeobox" evidence="9">
    <location>
        <begin position="207"/>
        <end position="266"/>
    </location>
</feature>
<evidence type="ECO:0000256" key="4">
    <source>
        <dbReference type="ARBA" id="ARBA00022833"/>
    </source>
</evidence>
<evidence type="ECO:0000256" key="8">
    <source>
        <dbReference type="ARBA" id="ARBA00023242"/>
    </source>
</evidence>
<proteinExistence type="predicted"/>
<feature type="region of interest" description="Disordered" evidence="12">
    <location>
        <begin position="298"/>
        <end position="321"/>
    </location>
</feature>
<dbReference type="InterPro" id="IPR009057">
    <property type="entry name" value="Homeodomain-like_sf"/>
</dbReference>
<evidence type="ECO:0000256" key="9">
    <source>
        <dbReference type="PROSITE-ProRule" id="PRU00108"/>
    </source>
</evidence>
<organism evidence="16">
    <name type="scientific">Culicoides sonorensis</name>
    <name type="common">Biting midge</name>
    <dbReference type="NCBI Taxonomy" id="179676"/>
    <lineage>
        <taxon>Eukaryota</taxon>
        <taxon>Metazoa</taxon>
        <taxon>Ecdysozoa</taxon>
        <taxon>Arthropoda</taxon>
        <taxon>Hexapoda</taxon>
        <taxon>Insecta</taxon>
        <taxon>Pterygota</taxon>
        <taxon>Neoptera</taxon>
        <taxon>Endopterygota</taxon>
        <taxon>Diptera</taxon>
        <taxon>Nematocera</taxon>
        <taxon>Chironomoidea</taxon>
        <taxon>Ceratopogonidae</taxon>
        <taxon>Ceratopogoninae</taxon>
        <taxon>Culicoides</taxon>
        <taxon>Monoculicoides</taxon>
    </lineage>
</organism>
<feature type="domain" description="LIM zinc-binding" evidence="13">
    <location>
        <begin position="77"/>
        <end position="139"/>
    </location>
</feature>
<evidence type="ECO:0000256" key="7">
    <source>
        <dbReference type="ARBA" id="ARBA00023155"/>
    </source>
</evidence>
<feature type="domain" description="LIM zinc-binding" evidence="13">
    <location>
        <begin position="15"/>
        <end position="76"/>
    </location>
</feature>
<accession>A0A336LHF9</accession>
<dbReference type="PROSITE" id="PS00478">
    <property type="entry name" value="LIM_DOMAIN_1"/>
    <property type="match status" value="2"/>
</dbReference>
<dbReference type="InterPro" id="IPR017970">
    <property type="entry name" value="Homeobox_CS"/>
</dbReference>
<dbReference type="SMART" id="SM00389">
    <property type="entry name" value="HOX"/>
    <property type="match status" value="1"/>
</dbReference>
<dbReference type="GO" id="GO:0000977">
    <property type="term" value="F:RNA polymerase II transcription regulatory region sequence-specific DNA binding"/>
    <property type="evidence" value="ECO:0007669"/>
    <property type="project" value="TreeGrafter"/>
</dbReference>
<evidence type="ECO:0000313" key="16">
    <source>
        <dbReference type="EMBL" id="SSX17286.1"/>
    </source>
</evidence>
<dbReference type="OMA" id="YERPYLC"/>
<evidence type="ECO:0000256" key="2">
    <source>
        <dbReference type="ARBA" id="ARBA00022723"/>
    </source>
</evidence>
<dbReference type="SUPFAM" id="SSF57716">
    <property type="entry name" value="Glucocorticoid receptor-like (DNA-binding domain)"/>
    <property type="match status" value="2"/>
</dbReference>
<dbReference type="InterPro" id="IPR050453">
    <property type="entry name" value="LIM_Homeobox_TF"/>
</dbReference>
<dbReference type="GO" id="GO:0005634">
    <property type="term" value="C:nucleus"/>
    <property type="evidence" value="ECO:0007669"/>
    <property type="project" value="UniProtKB-SubCell"/>
</dbReference>
<protein>
    <submittedName>
        <fullName evidence="16">CSON011496 protein</fullName>
    </submittedName>
</protein>
<dbReference type="SMART" id="SM00132">
    <property type="entry name" value="LIM"/>
    <property type="match status" value="2"/>
</dbReference>
<evidence type="ECO:0000256" key="6">
    <source>
        <dbReference type="ARBA" id="ARBA00023125"/>
    </source>
</evidence>
<dbReference type="VEuPathDB" id="VectorBase:CSON011496"/>
<keyword evidence="2 10" id="KW-0479">Metal-binding</keyword>
<dbReference type="PROSITE" id="PS50071">
    <property type="entry name" value="HOMEOBOX_2"/>
    <property type="match status" value="1"/>
</dbReference>
<dbReference type="GO" id="GO:0000981">
    <property type="term" value="F:DNA-binding transcription factor activity, RNA polymerase II-specific"/>
    <property type="evidence" value="ECO:0007669"/>
    <property type="project" value="InterPro"/>
</dbReference>
<dbReference type="EMBL" id="UFQT01000004">
    <property type="protein sequence ID" value="SSX17286.1"/>
    <property type="molecule type" value="Genomic_DNA"/>
</dbReference>
<dbReference type="Pfam" id="PF00046">
    <property type="entry name" value="Homeodomain"/>
    <property type="match status" value="1"/>
</dbReference>
<dbReference type="PANTHER" id="PTHR24208:SF168">
    <property type="entry name" value="PROTEIN APTEROUS"/>
    <property type="match status" value="1"/>
</dbReference>
<dbReference type="SUPFAM" id="SSF46689">
    <property type="entry name" value="Homeodomain-like"/>
    <property type="match status" value="1"/>
</dbReference>
<dbReference type="Gene3D" id="1.10.10.60">
    <property type="entry name" value="Homeodomain-like"/>
    <property type="match status" value="1"/>
</dbReference>
<dbReference type="InterPro" id="IPR001356">
    <property type="entry name" value="HD"/>
</dbReference>
<keyword evidence="3" id="KW-0677">Repeat</keyword>
<dbReference type="InterPro" id="IPR001781">
    <property type="entry name" value="Znf_LIM"/>
</dbReference>
<gene>
    <name evidence="16" type="primary">CSON011496</name>
</gene>
<dbReference type="GO" id="GO:0046872">
    <property type="term" value="F:metal ion binding"/>
    <property type="evidence" value="ECO:0007669"/>
    <property type="project" value="UniProtKB-KW"/>
</dbReference>
<dbReference type="FunFam" id="2.10.110.10:FF:000006">
    <property type="entry name" value="LIM homeobox transcription factor 1-beta"/>
    <property type="match status" value="1"/>
</dbReference>
<reference evidence="15" key="1">
    <citation type="submission" date="2018-04" db="EMBL/GenBank/DDBJ databases">
        <authorList>
            <person name="Go L.Y."/>
            <person name="Mitchell J.A."/>
        </authorList>
    </citation>
    <scope>NUCLEOTIDE SEQUENCE</scope>
    <source>
        <tissue evidence="15">Whole organism</tissue>
    </source>
</reference>
<evidence type="ECO:0000259" key="14">
    <source>
        <dbReference type="PROSITE" id="PS50071"/>
    </source>
</evidence>
<keyword evidence="7 9" id="KW-0371">Homeobox</keyword>
<evidence type="ECO:0000256" key="11">
    <source>
        <dbReference type="RuleBase" id="RU000682"/>
    </source>
</evidence>
<keyword evidence="6 9" id="KW-0238">DNA-binding</keyword>
<feature type="domain" description="Homeobox" evidence="14">
    <location>
        <begin position="205"/>
        <end position="265"/>
    </location>
</feature>